<dbReference type="InterPro" id="IPR036565">
    <property type="entry name" value="Mur-like_cat_sf"/>
</dbReference>
<gene>
    <name evidence="10" type="primary">murF</name>
    <name evidence="15" type="ORF">A9Q93_01550</name>
</gene>
<dbReference type="GO" id="GO:0009252">
    <property type="term" value="P:peptidoglycan biosynthetic process"/>
    <property type="evidence" value="ECO:0007669"/>
    <property type="project" value="UniProtKB-UniRule"/>
</dbReference>
<dbReference type="RefSeq" id="WP_303685622.1">
    <property type="nucleotide sequence ID" value="NZ_CAJXYO010000031.1"/>
</dbReference>
<keyword evidence="7 10" id="KW-0573">Peptidoglycan synthesis</keyword>
<dbReference type="GO" id="GO:0008360">
    <property type="term" value="P:regulation of cell shape"/>
    <property type="evidence" value="ECO:0007669"/>
    <property type="project" value="UniProtKB-KW"/>
</dbReference>
<proteinExistence type="inferred from homology"/>
<dbReference type="GO" id="GO:0051301">
    <property type="term" value="P:cell division"/>
    <property type="evidence" value="ECO:0007669"/>
    <property type="project" value="UniProtKB-KW"/>
</dbReference>
<keyword evidence="4 10" id="KW-0547">Nucleotide-binding</keyword>
<evidence type="ECO:0000313" key="16">
    <source>
        <dbReference type="Proteomes" id="UP000196102"/>
    </source>
</evidence>
<keyword evidence="6 10" id="KW-0133">Cell shape</keyword>
<evidence type="ECO:0000256" key="2">
    <source>
        <dbReference type="ARBA" id="ARBA00022598"/>
    </source>
</evidence>
<evidence type="ECO:0000256" key="11">
    <source>
        <dbReference type="RuleBase" id="RU004136"/>
    </source>
</evidence>
<comment type="pathway">
    <text evidence="10 11">Cell wall biogenesis; peptidoglycan biosynthesis.</text>
</comment>
<dbReference type="Gene3D" id="3.90.190.20">
    <property type="entry name" value="Mur ligase, C-terminal domain"/>
    <property type="match status" value="1"/>
</dbReference>
<evidence type="ECO:0000256" key="10">
    <source>
        <dbReference type="HAMAP-Rule" id="MF_02019"/>
    </source>
</evidence>
<evidence type="ECO:0000256" key="7">
    <source>
        <dbReference type="ARBA" id="ARBA00022984"/>
    </source>
</evidence>
<dbReference type="AlphaFoldDB" id="A0A1Z8BCJ4"/>
<evidence type="ECO:0000259" key="13">
    <source>
        <dbReference type="Pfam" id="PF02875"/>
    </source>
</evidence>
<dbReference type="InterPro" id="IPR036615">
    <property type="entry name" value="Mur_ligase_C_dom_sf"/>
</dbReference>
<evidence type="ECO:0000313" key="15">
    <source>
        <dbReference type="EMBL" id="OUS20240.1"/>
    </source>
</evidence>
<evidence type="ECO:0000256" key="8">
    <source>
        <dbReference type="ARBA" id="ARBA00023306"/>
    </source>
</evidence>
<keyword evidence="8 10" id="KW-0131">Cell cycle</keyword>
<dbReference type="Gene3D" id="3.40.1390.10">
    <property type="entry name" value="MurE/MurF, N-terminal domain"/>
    <property type="match status" value="1"/>
</dbReference>
<organism evidence="15 16">
    <name type="scientific">Nonlabens dokdonensis</name>
    <dbReference type="NCBI Taxonomy" id="328515"/>
    <lineage>
        <taxon>Bacteria</taxon>
        <taxon>Pseudomonadati</taxon>
        <taxon>Bacteroidota</taxon>
        <taxon>Flavobacteriia</taxon>
        <taxon>Flavobacteriales</taxon>
        <taxon>Flavobacteriaceae</taxon>
        <taxon>Nonlabens</taxon>
    </lineage>
</organism>
<feature type="domain" description="Mur ligase N-terminal catalytic" evidence="12">
    <location>
        <begin position="17"/>
        <end position="78"/>
    </location>
</feature>
<protein>
    <recommendedName>
        <fullName evidence="10 11">UDP-N-acetylmuramoyl-tripeptide--D-alanyl-D-alanine ligase</fullName>
        <ecNumber evidence="10 11">6.3.2.10</ecNumber>
    </recommendedName>
    <alternativeName>
        <fullName evidence="10">D-alanyl-D-alanine-adding enzyme</fullName>
    </alternativeName>
</protein>
<dbReference type="Proteomes" id="UP000196102">
    <property type="component" value="Unassembled WGS sequence"/>
</dbReference>
<keyword evidence="3 10" id="KW-0132">Cell division</keyword>
<feature type="domain" description="Mur ligase central" evidence="14">
    <location>
        <begin position="98"/>
        <end position="270"/>
    </location>
</feature>
<dbReference type="HAMAP" id="MF_02019">
    <property type="entry name" value="MurF"/>
    <property type="match status" value="1"/>
</dbReference>
<dbReference type="InterPro" id="IPR000713">
    <property type="entry name" value="Mur_ligase_N"/>
</dbReference>
<dbReference type="PANTHER" id="PTHR43024">
    <property type="entry name" value="UDP-N-ACETYLMURAMOYL-TRIPEPTIDE--D-ALANYL-D-ALANINE LIGASE"/>
    <property type="match status" value="1"/>
</dbReference>
<dbReference type="InterPro" id="IPR013221">
    <property type="entry name" value="Mur_ligase_cen"/>
</dbReference>
<dbReference type="GO" id="GO:0005524">
    <property type="term" value="F:ATP binding"/>
    <property type="evidence" value="ECO:0007669"/>
    <property type="project" value="UniProtKB-UniRule"/>
</dbReference>
<feature type="binding site" evidence="10">
    <location>
        <begin position="99"/>
        <end position="105"/>
    </location>
    <ligand>
        <name>ATP</name>
        <dbReference type="ChEBI" id="CHEBI:30616"/>
    </ligand>
</feature>
<dbReference type="PANTHER" id="PTHR43024:SF1">
    <property type="entry name" value="UDP-N-ACETYLMURAMOYL-TRIPEPTIDE--D-ALANYL-D-ALANINE LIGASE"/>
    <property type="match status" value="1"/>
</dbReference>
<sequence length="424" mass="47278">MNTTIESLYQFFISSNGINTDTRSIHEGDLFFALSGENFDGNQYVETALNKGASHVVSNDRTWSNHEQVTVVSNVLKTLQELATYHRRILNIPIIALTGSNGKTTTKELIISVLSTQFTVKGTKGNFNNHIGVPLTLLSFDSSVEIGVVEMGANHMKEIELLSTIAEPNYGLITNYGKAHLEGFGSVENIKKGKSELFDYLNASSGTAIIGRWDPEQIVRSSNVKQVFTPENTSIFSEVPFLTFIAQNELIKSKLTGSYNYHNALFAYTVGLVMNISQKNIIAGIENYVPKNNRSQIITSQNTKIILDAYNANPSSMKVALENLALQKEANKIAILGDMFELGDYALEEHQKMASLAEKLKFQHIYLIGENFNRTETINSKKFKTKEAFLKSFQFDVDKQQVILIKGSRGMGLENILKAMDIKF</sequence>
<evidence type="ECO:0000256" key="1">
    <source>
        <dbReference type="ARBA" id="ARBA00022490"/>
    </source>
</evidence>
<evidence type="ECO:0000259" key="14">
    <source>
        <dbReference type="Pfam" id="PF08245"/>
    </source>
</evidence>
<dbReference type="Pfam" id="PF02875">
    <property type="entry name" value="Mur_ligase_C"/>
    <property type="match status" value="1"/>
</dbReference>
<dbReference type="InterPro" id="IPR051046">
    <property type="entry name" value="MurCDEF_CellWall_CoF430Synth"/>
</dbReference>
<dbReference type="GO" id="GO:0047480">
    <property type="term" value="F:UDP-N-acetylmuramoyl-tripeptide-D-alanyl-D-alanine ligase activity"/>
    <property type="evidence" value="ECO:0007669"/>
    <property type="project" value="UniProtKB-UniRule"/>
</dbReference>
<dbReference type="InterPro" id="IPR005863">
    <property type="entry name" value="UDP-N-AcMur_synth"/>
</dbReference>
<dbReference type="Pfam" id="PF08245">
    <property type="entry name" value="Mur_ligase_M"/>
    <property type="match status" value="1"/>
</dbReference>
<evidence type="ECO:0000259" key="12">
    <source>
        <dbReference type="Pfam" id="PF01225"/>
    </source>
</evidence>
<evidence type="ECO:0000256" key="5">
    <source>
        <dbReference type="ARBA" id="ARBA00022840"/>
    </source>
</evidence>
<comment type="catalytic activity">
    <reaction evidence="10 11">
        <text>D-alanyl-D-alanine + UDP-N-acetyl-alpha-D-muramoyl-L-alanyl-gamma-D-glutamyl-meso-2,6-diaminopimelate + ATP = UDP-N-acetyl-alpha-D-muramoyl-L-alanyl-gamma-D-glutamyl-meso-2,6-diaminopimeloyl-D-alanyl-D-alanine + ADP + phosphate + H(+)</text>
        <dbReference type="Rhea" id="RHEA:28374"/>
        <dbReference type="ChEBI" id="CHEBI:15378"/>
        <dbReference type="ChEBI" id="CHEBI:30616"/>
        <dbReference type="ChEBI" id="CHEBI:43474"/>
        <dbReference type="ChEBI" id="CHEBI:57822"/>
        <dbReference type="ChEBI" id="CHEBI:61386"/>
        <dbReference type="ChEBI" id="CHEBI:83905"/>
        <dbReference type="ChEBI" id="CHEBI:456216"/>
        <dbReference type="EC" id="6.3.2.10"/>
    </reaction>
</comment>
<dbReference type="EC" id="6.3.2.10" evidence="10 11"/>
<dbReference type="GO" id="GO:0071555">
    <property type="term" value="P:cell wall organization"/>
    <property type="evidence" value="ECO:0007669"/>
    <property type="project" value="UniProtKB-KW"/>
</dbReference>
<comment type="function">
    <text evidence="10 11">Involved in cell wall formation. Catalyzes the final step in the synthesis of UDP-N-acetylmuramoyl-pentapeptide, the precursor of murein.</text>
</comment>
<dbReference type="Pfam" id="PF01225">
    <property type="entry name" value="Mur_ligase"/>
    <property type="match status" value="1"/>
</dbReference>
<dbReference type="NCBIfam" id="TIGR01143">
    <property type="entry name" value="murF"/>
    <property type="match status" value="1"/>
</dbReference>
<dbReference type="SUPFAM" id="SSF63418">
    <property type="entry name" value="MurE/MurF N-terminal domain"/>
    <property type="match status" value="1"/>
</dbReference>
<keyword evidence="2 10" id="KW-0436">Ligase</keyword>
<dbReference type="GO" id="GO:0008766">
    <property type="term" value="F:UDP-N-acetylmuramoylalanyl-D-glutamyl-2,6-diaminopimelate-D-alanyl-D-alanine ligase activity"/>
    <property type="evidence" value="ECO:0007669"/>
    <property type="project" value="RHEA"/>
</dbReference>
<feature type="domain" description="Mur ligase C-terminal" evidence="13">
    <location>
        <begin position="294"/>
        <end position="409"/>
    </location>
</feature>
<evidence type="ECO:0000256" key="3">
    <source>
        <dbReference type="ARBA" id="ARBA00022618"/>
    </source>
</evidence>
<keyword evidence="5 10" id="KW-0067">ATP-binding</keyword>
<comment type="similarity">
    <text evidence="10">Belongs to the MurCDEF family. MurF subfamily.</text>
</comment>
<keyword evidence="9 10" id="KW-0961">Cell wall biogenesis/degradation</keyword>
<dbReference type="EMBL" id="MAAX01000025">
    <property type="protein sequence ID" value="OUS20240.1"/>
    <property type="molecule type" value="Genomic_DNA"/>
</dbReference>
<name>A0A1Z8BCJ4_9FLAO</name>
<reference evidence="16" key="1">
    <citation type="journal article" date="2017" name="Proc. Natl. Acad. Sci. U.S.A.">
        <title>Simulation of Deepwater Horizon oil plume reveals substrate specialization within a complex community of hydrocarbon-degraders.</title>
        <authorList>
            <person name="Hu P."/>
            <person name="Dubinsky E.A."/>
            <person name="Probst A.J."/>
            <person name="Wang J."/>
            <person name="Sieber C.M.K."/>
            <person name="Tom L.M."/>
            <person name="Gardinali P."/>
            <person name="Banfield J.F."/>
            <person name="Atlas R.M."/>
            <person name="Andersen G.L."/>
        </authorList>
    </citation>
    <scope>NUCLEOTIDE SEQUENCE [LARGE SCALE GENOMIC DNA]</scope>
</reference>
<comment type="subcellular location">
    <subcellularLocation>
        <location evidence="10 11">Cytoplasm</location>
    </subcellularLocation>
</comment>
<dbReference type="Gene3D" id="3.40.1190.10">
    <property type="entry name" value="Mur-like, catalytic domain"/>
    <property type="match status" value="1"/>
</dbReference>
<dbReference type="SUPFAM" id="SSF53623">
    <property type="entry name" value="MurD-like peptide ligases, catalytic domain"/>
    <property type="match status" value="1"/>
</dbReference>
<accession>A0A1Z8BCJ4</accession>
<dbReference type="GO" id="GO:0005737">
    <property type="term" value="C:cytoplasm"/>
    <property type="evidence" value="ECO:0007669"/>
    <property type="project" value="UniProtKB-SubCell"/>
</dbReference>
<dbReference type="InterPro" id="IPR004101">
    <property type="entry name" value="Mur_ligase_C"/>
</dbReference>
<evidence type="ECO:0000256" key="4">
    <source>
        <dbReference type="ARBA" id="ARBA00022741"/>
    </source>
</evidence>
<evidence type="ECO:0000256" key="6">
    <source>
        <dbReference type="ARBA" id="ARBA00022960"/>
    </source>
</evidence>
<dbReference type="SUPFAM" id="SSF53244">
    <property type="entry name" value="MurD-like peptide ligases, peptide-binding domain"/>
    <property type="match status" value="1"/>
</dbReference>
<evidence type="ECO:0000256" key="9">
    <source>
        <dbReference type="ARBA" id="ARBA00023316"/>
    </source>
</evidence>
<dbReference type="InterPro" id="IPR035911">
    <property type="entry name" value="MurE/MurF_N"/>
</dbReference>
<dbReference type="UniPathway" id="UPA00219"/>
<keyword evidence="1 10" id="KW-0963">Cytoplasm</keyword>
<comment type="caution">
    <text evidence="15">The sequence shown here is derived from an EMBL/GenBank/DDBJ whole genome shotgun (WGS) entry which is preliminary data.</text>
</comment>